<dbReference type="GO" id="GO:0004739">
    <property type="term" value="F:pyruvate dehydrogenase (acetyl-transferring) activity"/>
    <property type="evidence" value="ECO:0007669"/>
    <property type="project" value="UniProtKB-EC"/>
</dbReference>
<keyword evidence="16" id="KW-1185">Reference proteome</keyword>
<dbReference type="SUPFAM" id="SSF52518">
    <property type="entry name" value="Thiamin diphosphate-binding fold (THDP-binding)"/>
    <property type="match status" value="2"/>
</dbReference>
<dbReference type="InterPro" id="IPR004660">
    <property type="entry name" value="PDH_E1"/>
</dbReference>
<comment type="catalytic activity">
    <reaction evidence="8 9">
        <text>N(6)-[(R)-lipoyl]-L-lysyl-[protein] + pyruvate + H(+) = N(6)-[(R)-S(8)-acetyldihydrolipoyl]-L-lysyl-[protein] + CO2</text>
        <dbReference type="Rhea" id="RHEA:19189"/>
        <dbReference type="Rhea" id="RHEA-COMP:10474"/>
        <dbReference type="Rhea" id="RHEA-COMP:10478"/>
        <dbReference type="ChEBI" id="CHEBI:15361"/>
        <dbReference type="ChEBI" id="CHEBI:15378"/>
        <dbReference type="ChEBI" id="CHEBI:16526"/>
        <dbReference type="ChEBI" id="CHEBI:83099"/>
        <dbReference type="ChEBI" id="CHEBI:83111"/>
        <dbReference type="EC" id="1.2.4.1"/>
    </reaction>
</comment>
<dbReference type="PANTHER" id="PTHR43825:SF3">
    <property type="entry name" value="PYRUVATE DEHYDROGENASE E1 COMPONENT"/>
    <property type="match status" value="1"/>
</dbReference>
<dbReference type="Pfam" id="PF22613">
    <property type="entry name" value="Transketolase_C_1"/>
    <property type="match status" value="1"/>
</dbReference>
<organism evidence="15 16">
    <name type="scientific">Comamonas testosteroni</name>
    <name type="common">Pseudomonas testosteroni</name>
    <dbReference type="NCBI Taxonomy" id="285"/>
    <lineage>
        <taxon>Bacteria</taxon>
        <taxon>Pseudomonadati</taxon>
        <taxon>Pseudomonadota</taxon>
        <taxon>Betaproteobacteria</taxon>
        <taxon>Burkholderiales</taxon>
        <taxon>Comamonadaceae</taxon>
        <taxon>Comamonas</taxon>
    </lineage>
</organism>
<feature type="domain" description="Transketolase N-terminal" evidence="12">
    <location>
        <begin position="115"/>
        <end position="303"/>
    </location>
</feature>
<evidence type="ECO:0000256" key="10">
    <source>
        <dbReference type="PIRSR" id="PIRSR000156-1"/>
    </source>
</evidence>
<comment type="function">
    <text evidence="2 9">Component of the pyruvate dehydrogenase (PDH) complex, that catalyzes the overall conversion of pyruvate to acetyl-CoA and CO(2).</text>
</comment>
<keyword evidence="10" id="KW-0460">Magnesium</keyword>
<dbReference type="EC" id="1.2.4.1" evidence="3 9"/>
<evidence type="ECO:0000256" key="9">
    <source>
        <dbReference type="PIRNR" id="PIRNR000156"/>
    </source>
</evidence>
<dbReference type="InterPro" id="IPR005474">
    <property type="entry name" value="Transketolase_N"/>
</dbReference>
<dbReference type="AlphaFoldDB" id="A0A373FSH9"/>
<evidence type="ECO:0000256" key="1">
    <source>
        <dbReference type="ARBA" id="ARBA00001964"/>
    </source>
</evidence>
<proteinExistence type="predicted"/>
<evidence type="ECO:0000256" key="4">
    <source>
        <dbReference type="ARBA" id="ARBA00017172"/>
    </source>
</evidence>
<feature type="region of interest" description="Disordered" evidence="11">
    <location>
        <begin position="1"/>
        <end position="20"/>
    </location>
</feature>
<feature type="binding site" evidence="10">
    <location>
        <position position="273"/>
    </location>
    <ligand>
        <name>Mg(2+)</name>
        <dbReference type="ChEBI" id="CHEBI:18420"/>
    </ligand>
</feature>
<evidence type="ECO:0000256" key="3">
    <source>
        <dbReference type="ARBA" id="ARBA00012281"/>
    </source>
</evidence>
<feature type="domain" description="Transketolase N-terminal" evidence="12">
    <location>
        <begin position="372"/>
        <end position="436"/>
    </location>
</feature>
<sequence>MTAQTDPQGAGMPAGLDQQESREWMDALSAVIDREGADYAHKLIEELLEHARQNSVDMPFSANTGYVNTIEADQEEKCPGNLEIEGRLRAYMRWNAMAMVVKANRIHPPEGGDLGGHIGSFASLANMFAAGFNHFWHAENENHGGDCLYIQGHVSPGIYARAYLEGRISEEQLLNFRQEVDGKGLSSYPHPKLMPDFWQFPTVSMGLGPLMAIYQARFLKYLHARGIANTENRKVWVFCGDGEMDEVESLGAIGLAARENLDNLVFVINCNLQRLDGPVRGNGKIIQELEGEFRGSGWNVIKLLWGKGWDELLAKDHDGALKKIMMECNDGDYQAFKANDGAYVRKHFFGRDPRTLKMVEHMSDDEIWNLRRGGHDSQKVYAAFAAANGHKGQPTVLLVKTVKGFGMGKVGEGKNNVHQTKKLSDEDIKAFRDRFNIPIPDSQIADIPFYKPADDTPEMKYLHERRKALGGYLPHRRQQADEQFTAPTLDTFKAILEPTPEGREISTTQAYVRFLTQLLRDKNIGPRVVPILVDEARTFGMEGLFRQVGIYNPHGQQYTPVDKDQVMYYREDKAGQILQEGINEAGGMSSWIAAATSYSHSNRVMIPFYVYYSMFGFQRIGDLAWAAGDLQARGFLLGGTSGRTTLNGEGLQHEDGHSHILANTIPNCITYDPTFAHEVAVIMQDGLRRMVQNQENVFYYITLLNENYPMPGLVEGTEQQILKGMYMVKPGQKVPESGLRVQLLGSGTILRESFFAQELLEKDWGVAADVWSCPSFNELTREGQEVDRFNLLHPMETAKVPFVAQQLAAHPGPVVASTDYMKAYAEQIRPYMPKGRTYKVLGTDGFGRSDFRAKLREHFEINRHYIVVAALRGLADEGKINATTVAEAIKKYGINVDKINPLHA</sequence>
<evidence type="ECO:0000259" key="14">
    <source>
        <dbReference type="Pfam" id="PF22613"/>
    </source>
</evidence>
<comment type="caution">
    <text evidence="15">The sequence shown here is derived from an EMBL/GenBank/DDBJ whole genome shotgun (WGS) entry which is preliminary data.</text>
</comment>
<keyword evidence="6 9" id="KW-0786">Thiamine pyrophosphate</keyword>
<feature type="domain" description="Transketolase-like C-terminal" evidence="14">
    <location>
        <begin position="724"/>
        <end position="861"/>
    </location>
</feature>
<dbReference type="GO" id="GO:0000287">
    <property type="term" value="F:magnesium ion binding"/>
    <property type="evidence" value="ECO:0007669"/>
    <property type="project" value="UniProtKB-ARBA"/>
</dbReference>
<dbReference type="FunFam" id="3.40.50.970:FF:000011">
    <property type="entry name" value="Pyruvate dehydrogenase E1 component"/>
    <property type="match status" value="1"/>
</dbReference>
<protein>
    <recommendedName>
        <fullName evidence="4 9">Pyruvate dehydrogenase E1 component</fullName>
        <ecNumber evidence="3 9">1.2.4.1</ecNumber>
    </recommendedName>
</protein>
<keyword evidence="10" id="KW-0479">Metal-binding</keyword>
<dbReference type="InterPro" id="IPR055152">
    <property type="entry name" value="Transketolase-like_C_2"/>
</dbReference>
<evidence type="ECO:0000256" key="6">
    <source>
        <dbReference type="ARBA" id="ARBA00023052"/>
    </source>
</evidence>
<dbReference type="Pfam" id="PF00456">
    <property type="entry name" value="Transketolase_N"/>
    <property type="match status" value="2"/>
</dbReference>
<dbReference type="Gene3D" id="3.40.50.920">
    <property type="match status" value="1"/>
</dbReference>
<dbReference type="EMBL" id="QURR01000001">
    <property type="protein sequence ID" value="RGE47088.1"/>
    <property type="molecule type" value="Genomic_DNA"/>
</dbReference>
<dbReference type="Gene3D" id="3.40.50.970">
    <property type="match status" value="2"/>
</dbReference>
<dbReference type="Pfam" id="PF17831">
    <property type="entry name" value="PDH_E1_M"/>
    <property type="match status" value="1"/>
</dbReference>
<dbReference type="PIRSF" id="PIRSF000156">
    <property type="entry name" value="Pyruvate_dh_E1"/>
    <property type="match status" value="1"/>
</dbReference>
<evidence type="ECO:0000256" key="11">
    <source>
        <dbReference type="SAM" id="MobiDB-lite"/>
    </source>
</evidence>
<keyword evidence="7 9" id="KW-0670">Pyruvate</keyword>
<evidence type="ECO:0000256" key="5">
    <source>
        <dbReference type="ARBA" id="ARBA00023002"/>
    </source>
</evidence>
<dbReference type="FunFam" id="3.40.50.970:FF:000009">
    <property type="entry name" value="Pyruvate dehydrogenase E1 component"/>
    <property type="match status" value="1"/>
</dbReference>
<name>A0A373FSH9_COMTE</name>
<feature type="domain" description="Pyruvate dehydrogenase E1 component middle" evidence="13">
    <location>
        <begin position="500"/>
        <end position="711"/>
    </location>
</feature>
<gene>
    <name evidence="15" type="primary">aceE</name>
    <name evidence="15" type="ORF">DZC30_01465</name>
</gene>
<comment type="cofactor">
    <cofactor evidence="1 9">
        <name>thiamine diphosphate</name>
        <dbReference type="ChEBI" id="CHEBI:58937"/>
    </cofactor>
</comment>
<comment type="cofactor">
    <cofactor evidence="10">
        <name>Mg(2+)</name>
        <dbReference type="ChEBI" id="CHEBI:18420"/>
    </cofactor>
</comment>
<keyword evidence="5 9" id="KW-0560">Oxidoreductase</keyword>
<dbReference type="InterPro" id="IPR029061">
    <property type="entry name" value="THDP-binding"/>
</dbReference>
<dbReference type="InterPro" id="IPR009014">
    <property type="entry name" value="Transketo_C/PFOR_II"/>
</dbReference>
<dbReference type="SUPFAM" id="SSF52922">
    <property type="entry name" value="TK C-terminal domain-like"/>
    <property type="match status" value="1"/>
</dbReference>
<evidence type="ECO:0000256" key="2">
    <source>
        <dbReference type="ARBA" id="ARBA00003157"/>
    </source>
</evidence>
<feature type="binding site" evidence="10">
    <location>
        <position position="271"/>
    </location>
    <ligand>
        <name>Mg(2+)</name>
        <dbReference type="ChEBI" id="CHEBI:18420"/>
    </ligand>
</feature>
<evidence type="ECO:0000259" key="13">
    <source>
        <dbReference type="Pfam" id="PF17831"/>
    </source>
</evidence>
<dbReference type="NCBIfam" id="TIGR00759">
    <property type="entry name" value="aceE"/>
    <property type="match status" value="1"/>
</dbReference>
<evidence type="ECO:0000256" key="7">
    <source>
        <dbReference type="ARBA" id="ARBA00023317"/>
    </source>
</evidence>
<dbReference type="PANTHER" id="PTHR43825">
    <property type="entry name" value="PYRUVATE DEHYDROGENASE E1 COMPONENT"/>
    <property type="match status" value="1"/>
</dbReference>
<evidence type="ECO:0000259" key="12">
    <source>
        <dbReference type="Pfam" id="PF00456"/>
    </source>
</evidence>
<dbReference type="CDD" id="cd02017">
    <property type="entry name" value="TPP_E1_EcPDC_like"/>
    <property type="match status" value="1"/>
</dbReference>
<dbReference type="InterPro" id="IPR035807">
    <property type="entry name" value="PDC_E1_N"/>
</dbReference>
<evidence type="ECO:0000256" key="8">
    <source>
        <dbReference type="ARBA" id="ARBA00051231"/>
    </source>
</evidence>
<feature type="binding site" evidence="10">
    <location>
        <position position="241"/>
    </location>
    <ligand>
        <name>Mg(2+)</name>
        <dbReference type="ChEBI" id="CHEBI:18420"/>
    </ligand>
</feature>
<evidence type="ECO:0000313" key="15">
    <source>
        <dbReference type="EMBL" id="RGE47088.1"/>
    </source>
</evidence>
<accession>A0A373FSH9</accession>
<reference evidence="15 16" key="1">
    <citation type="submission" date="2018-08" db="EMBL/GenBank/DDBJ databases">
        <title>Comamonas testosteroni strain SWCO2.</title>
        <authorList>
            <person name="Jiang N."/>
            <person name="Zhang X.Z."/>
        </authorList>
    </citation>
    <scope>NUCLEOTIDE SEQUENCE [LARGE SCALE GENOMIC DNA]</scope>
    <source>
        <strain evidence="15 16">SWCO2</strain>
    </source>
</reference>
<dbReference type="Proteomes" id="UP000261948">
    <property type="component" value="Unassembled WGS sequence"/>
</dbReference>
<dbReference type="OrthoDB" id="9759664at2"/>
<dbReference type="InterPro" id="IPR051157">
    <property type="entry name" value="PDH/Transketolase"/>
</dbReference>
<dbReference type="InterPro" id="IPR041621">
    <property type="entry name" value="PDH_E1_M"/>
</dbReference>
<evidence type="ECO:0000313" key="16">
    <source>
        <dbReference type="Proteomes" id="UP000261948"/>
    </source>
</evidence>